<evidence type="ECO:0000313" key="3">
    <source>
        <dbReference type="EMBL" id="KAK6625260.1"/>
    </source>
</evidence>
<gene>
    <name evidence="3" type="ORF">RUM43_005554</name>
</gene>
<accession>A0AAN8PJK5</accession>
<protein>
    <recommendedName>
        <fullName evidence="5">Gametogenetin-binding protein 2</fullName>
    </recommendedName>
</protein>
<dbReference type="AlphaFoldDB" id="A0AAN8PJK5"/>
<dbReference type="GO" id="GO:0005737">
    <property type="term" value="C:cytoplasm"/>
    <property type="evidence" value="ECO:0007669"/>
    <property type="project" value="TreeGrafter"/>
</dbReference>
<name>A0AAN8PJK5_POLSC</name>
<feature type="coiled-coil region" evidence="1">
    <location>
        <begin position="357"/>
        <end position="384"/>
    </location>
</feature>
<dbReference type="EMBL" id="JAWJWE010000037">
    <property type="protein sequence ID" value="KAK6625260.1"/>
    <property type="molecule type" value="Genomic_DNA"/>
</dbReference>
<dbReference type="Proteomes" id="UP001372834">
    <property type="component" value="Unassembled WGS sequence"/>
</dbReference>
<feature type="compositionally biased region" description="Polar residues" evidence="2">
    <location>
        <begin position="559"/>
        <end position="568"/>
    </location>
</feature>
<comment type="caution">
    <text evidence="3">The sequence shown here is derived from an EMBL/GenBank/DDBJ whole genome shotgun (WGS) entry which is preliminary data.</text>
</comment>
<evidence type="ECO:0008006" key="5">
    <source>
        <dbReference type="Google" id="ProtNLM"/>
    </source>
</evidence>
<dbReference type="PANTHER" id="PTHR13601:SF2">
    <property type="entry name" value="GAMETOGENETIN-BINDING PROTEIN 2"/>
    <property type="match status" value="1"/>
</dbReference>
<sequence length="682" mass="77922">MAYLVEVFRVEDHPPLQRRQSLLMIEDQLMIVMDLNELDLVRENVSLKNKDMEEFCRKYQLLSPHELKNAFQITIKDVVNILSESIPCVGCRRRVERLYYQLMGIGELALDPLQVKSDGTLIIKEEVVSIPRTLCSIFADHSERLSNLVDSQPRLKKSRRCVLHSWDLYKSRPVTPAWKDVWAVMHEKCKAEVLLIDFSTLLSKLENYLKKHRFCGDCRTKVMKAYALLVEDCDPTKEKGYIPSLYQKIKRCLPGKHIHLPNETKYIDGLIARAEPELMGNRRERHAKTMEIAQEEVLTCVGICIYDRLRRIYVRLQEEEFTCRVLAAVAVEALCRNFETAVENKMGITQLELLCEEITKEELAKQQRKEIKKLKKKRKKEKRYEIDTDCKENYECESEDFLDHPEEDNVCECPKVKSPVKGDQQKLQILDRKSKGQLKCLCEECSVKNKDQSDSEKTSQSLSRTSKSRRGKKTNKENAKANCRGKNKVCNGGEKSTVADNNNFVDSQNGTKGHNLMSHCQSCQSAQESTGKSCEGRREKGGDKQRVRSDHSQDHGYSSEHNNGNGDTPSALSSLASSPEGSEVACSEGFCDHEGDCNVERNGENVKGQKTGKSNSHFSLLLEEMLEKASNLADEDDCFIPQEEIQAFKAKMSLVDEKRSQLRQVLKNRFAQLCIKSQTSKA</sequence>
<feature type="compositionally biased region" description="Low complexity" evidence="2">
    <location>
        <begin position="569"/>
        <end position="579"/>
    </location>
</feature>
<feature type="region of interest" description="Disordered" evidence="2">
    <location>
        <begin position="453"/>
        <end position="488"/>
    </location>
</feature>
<evidence type="ECO:0000256" key="2">
    <source>
        <dbReference type="SAM" id="MobiDB-lite"/>
    </source>
</evidence>
<dbReference type="InterPro" id="IPR026073">
    <property type="entry name" value="GGNBP2"/>
</dbReference>
<dbReference type="GO" id="GO:0005634">
    <property type="term" value="C:nucleus"/>
    <property type="evidence" value="ECO:0007669"/>
    <property type="project" value="TreeGrafter"/>
</dbReference>
<keyword evidence="1" id="KW-0175">Coiled coil</keyword>
<evidence type="ECO:0000313" key="4">
    <source>
        <dbReference type="Proteomes" id="UP001372834"/>
    </source>
</evidence>
<feature type="region of interest" description="Disordered" evidence="2">
    <location>
        <begin position="531"/>
        <end position="580"/>
    </location>
</feature>
<reference evidence="3 4" key="1">
    <citation type="submission" date="2023-10" db="EMBL/GenBank/DDBJ databases">
        <title>Genomes of two closely related lineages of the louse Polyplax serrata with different host specificities.</title>
        <authorList>
            <person name="Martinu J."/>
            <person name="Tarabai H."/>
            <person name="Stefka J."/>
            <person name="Hypsa V."/>
        </authorList>
    </citation>
    <scope>NUCLEOTIDE SEQUENCE [LARGE SCALE GENOMIC DNA]</scope>
    <source>
        <strain evidence="3">HR10_N</strain>
    </source>
</reference>
<proteinExistence type="predicted"/>
<feature type="compositionally biased region" description="Basic and acidic residues" evidence="2">
    <location>
        <begin position="534"/>
        <end position="558"/>
    </location>
</feature>
<evidence type="ECO:0000256" key="1">
    <source>
        <dbReference type="SAM" id="Coils"/>
    </source>
</evidence>
<organism evidence="3 4">
    <name type="scientific">Polyplax serrata</name>
    <name type="common">Common mouse louse</name>
    <dbReference type="NCBI Taxonomy" id="468196"/>
    <lineage>
        <taxon>Eukaryota</taxon>
        <taxon>Metazoa</taxon>
        <taxon>Ecdysozoa</taxon>
        <taxon>Arthropoda</taxon>
        <taxon>Hexapoda</taxon>
        <taxon>Insecta</taxon>
        <taxon>Pterygota</taxon>
        <taxon>Neoptera</taxon>
        <taxon>Paraneoptera</taxon>
        <taxon>Psocodea</taxon>
        <taxon>Troctomorpha</taxon>
        <taxon>Phthiraptera</taxon>
        <taxon>Anoplura</taxon>
        <taxon>Polyplacidae</taxon>
        <taxon>Polyplax</taxon>
    </lineage>
</organism>
<dbReference type="PANTHER" id="PTHR13601">
    <property type="entry name" value="GAMETOGENETIN-BINDING PROTEIN 2"/>
    <property type="match status" value="1"/>
</dbReference>